<evidence type="ECO:0000256" key="2">
    <source>
        <dbReference type="ARBA" id="ARBA00023002"/>
    </source>
</evidence>
<dbReference type="Proteomes" id="UP000263273">
    <property type="component" value="Unassembled WGS sequence"/>
</dbReference>
<proteinExistence type="inferred from homology"/>
<dbReference type="InterPro" id="IPR012394">
    <property type="entry name" value="Aldehyde_DH_NAD(P)"/>
</dbReference>
<dbReference type="STRING" id="378794.GCA_001570625_02908"/>
<dbReference type="Pfam" id="PF00171">
    <property type="entry name" value="Aldedh"/>
    <property type="match status" value="1"/>
</dbReference>
<organism evidence="6 7">
    <name type="scientific">Syntrophomonas wolfei</name>
    <dbReference type="NCBI Taxonomy" id="863"/>
    <lineage>
        <taxon>Bacteria</taxon>
        <taxon>Bacillati</taxon>
        <taxon>Bacillota</taxon>
        <taxon>Clostridia</taxon>
        <taxon>Eubacteriales</taxon>
        <taxon>Syntrophomonadaceae</taxon>
        <taxon>Syntrophomonas</taxon>
    </lineage>
</organism>
<dbReference type="PANTHER" id="PTHR43570">
    <property type="entry name" value="ALDEHYDE DEHYDROGENASE"/>
    <property type="match status" value="1"/>
</dbReference>
<dbReference type="Gene3D" id="3.40.605.10">
    <property type="entry name" value="Aldehyde Dehydrogenase, Chain A, domain 1"/>
    <property type="match status" value="1"/>
</dbReference>
<dbReference type="PANTHER" id="PTHR43570:SF16">
    <property type="entry name" value="ALDEHYDE DEHYDROGENASE TYPE III, ISOFORM Q"/>
    <property type="match status" value="1"/>
</dbReference>
<dbReference type="InterPro" id="IPR016160">
    <property type="entry name" value="Ald_DH_CS_CYS"/>
</dbReference>
<dbReference type="GO" id="GO:0005737">
    <property type="term" value="C:cytoplasm"/>
    <property type="evidence" value="ECO:0007669"/>
    <property type="project" value="TreeGrafter"/>
</dbReference>
<comment type="similarity">
    <text evidence="1 4">Belongs to the aldehyde dehydrogenase family.</text>
</comment>
<accession>A0A354YYD4</accession>
<dbReference type="InterPro" id="IPR016162">
    <property type="entry name" value="Ald_DH_N"/>
</dbReference>
<keyword evidence="2 4" id="KW-0560">Oxidoreductase</keyword>
<evidence type="ECO:0000313" key="6">
    <source>
        <dbReference type="EMBL" id="HBK54353.1"/>
    </source>
</evidence>
<reference evidence="6 7" key="1">
    <citation type="journal article" date="2018" name="Nat. Biotechnol.">
        <title>A standardized bacterial taxonomy based on genome phylogeny substantially revises the tree of life.</title>
        <authorList>
            <person name="Parks D.H."/>
            <person name="Chuvochina M."/>
            <person name="Waite D.W."/>
            <person name="Rinke C."/>
            <person name="Skarshewski A."/>
            <person name="Chaumeil P.A."/>
            <person name="Hugenholtz P."/>
        </authorList>
    </citation>
    <scope>NUCLEOTIDE SEQUENCE [LARGE SCALE GENOMIC DNA]</scope>
    <source>
        <strain evidence="6">UBA10948</strain>
    </source>
</reference>
<evidence type="ECO:0000256" key="3">
    <source>
        <dbReference type="PROSITE-ProRule" id="PRU10007"/>
    </source>
</evidence>
<feature type="non-terminal residue" evidence="6">
    <location>
        <position position="1"/>
    </location>
</feature>
<dbReference type="SUPFAM" id="SSF53720">
    <property type="entry name" value="ALDH-like"/>
    <property type="match status" value="1"/>
</dbReference>
<dbReference type="GO" id="GO:0004029">
    <property type="term" value="F:aldehyde dehydrogenase (NAD+) activity"/>
    <property type="evidence" value="ECO:0007669"/>
    <property type="project" value="TreeGrafter"/>
</dbReference>
<dbReference type="InterPro" id="IPR016161">
    <property type="entry name" value="Ald_DH/histidinol_DH"/>
</dbReference>
<evidence type="ECO:0000256" key="1">
    <source>
        <dbReference type="ARBA" id="ARBA00009986"/>
    </source>
</evidence>
<feature type="active site" evidence="3">
    <location>
        <position position="62"/>
    </location>
</feature>
<feature type="domain" description="Aldehyde dehydrogenase" evidence="5">
    <location>
        <begin position="5"/>
        <end position="280"/>
    </location>
</feature>
<evidence type="ECO:0000256" key="4">
    <source>
        <dbReference type="RuleBase" id="RU003345"/>
    </source>
</evidence>
<sequence length="312" mass="34854">LLQALIQDSFPEEYIAVLEGGAEMSSELLEQPFDHIFFTGGSAVGKLVMQAAARRLTPVTLELGGKSPCLVDQDINIEYTARRIIWGKFLNAGQTCVAPDYLLLQREIKEPLLKKMGEVLLKFYGANPRHSPDYARIISAGHFQRLEALLADGRILYGGEAVREERYIAPTIMDRIASDSPLLQEEIFGPLLPVLEFGDLEEAIQFVNERPKPLALYFFSRNRKRQEQVLKQSSSGGVCINDTLSHISSPYLPFGGVGESGMGSYHGQASFELFSHKKSVLQQSLSFDIPLKYPPYRIPLQALKKLLRILQA</sequence>
<dbReference type="InterPro" id="IPR015590">
    <property type="entry name" value="Aldehyde_DH_dom"/>
</dbReference>
<dbReference type="PROSITE" id="PS00687">
    <property type="entry name" value="ALDEHYDE_DEHYDR_GLU"/>
    <property type="match status" value="1"/>
</dbReference>
<dbReference type="PROSITE" id="PS00070">
    <property type="entry name" value="ALDEHYDE_DEHYDR_CYS"/>
    <property type="match status" value="1"/>
</dbReference>
<evidence type="ECO:0000313" key="7">
    <source>
        <dbReference type="Proteomes" id="UP000263273"/>
    </source>
</evidence>
<dbReference type="EMBL" id="DNZF01000227">
    <property type="protein sequence ID" value="HBK54353.1"/>
    <property type="molecule type" value="Genomic_DNA"/>
</dbReference>
<evidence type="ECO:0000259" key="5">
    <source>
        <dbReference type="Pfam" id="PF00171"/>
    </source>
</evidence>
<dbReference type="InterPro" id="IPR029510">
    <property type="entry name" value="Ald_DH_CS_GLU"/>
</dbReference>
<dbReference type="AlphaFoldDB" id="A0A354YYD4"/>
<dbReference type="GO" id="GO:0006081">
    <property type="term" value="P:aldehyde metabolic process"/>
    <property type="evidence" value="ECO:0007669"/>
    <property type="project" value="InterPro"/>
</dbReference>
<dbReference type="InterPro" id="IPR016163">
    <property type="entry name" value="Ald_DH_C"/>
</dbReference>
<name>A0A354YYD4_9FIRM</name>
<comment type="caution">
    <text evidence="6">The sequence shown here is derived from an EMBL/GenBank/DDBJ whole genome shotgun (WGS) entry which is preliminary data.</text>
</comment>
<gene>
    <name evidence="6" type="ORF">DDZ44_10490</name>
</gene>
<dbReference type="Gene3D" id="3.40.309.10">
    <property type="entry name" value="Aldehyde Dehydrogenase, Chain A, domain 2"/>
    <property type="match status" value="1"/>
</dbReference>
<dbReference type="FunFam" id="3.40.309.10:FF:000003">
    <property type="entry name" value="Aldehyde dehydrogenase"/>
    <property type="match status" value="1"/>
</dbReference>
<protein>
    <submittedName>
        <fullName evidence="6">Aldehyde dehydrogenase family protein</fullName>
    </submittedName>
</protein>